<evidence type="ECO:0000256" key="2">
    <source>
        <dbReference type="SAM" id="Phobius"/>
    </source>
</evidence>
<gene>
    <name evidence="3" type="ORF">DBRI00130_LOCUS17806</name>
</gene>
<reference evidence="3" key="1">
    <citation type="submission" date="2021-01" db="EMBL/GenBank/DDBJ databases">
        <authorList>
            <person name="Corre E."/>
            <person name="Pelletier E."/>
            <person name="Niang G."/>
            <person name="Scheremetjew M."/>
            <person name="Finn R."/>
            <person name="Kale V."/>
            <person name="Holt S."/>
            <person name="Cochrane G."/>
            <person name="Meng A."/>
            <person name="Brown T."/>
            <person name="Cohen L."/>
        </authorList>
    </citation>
    <scope>NUCLEOTIDE SEQUENCE</scope>
    <source>
        <strain evidence="3">GSO104</strain>
    </source>
</reference>
<feature type="region of interest" description="Disordered" evidence="1">
    <location>
        <begin position="323"/>
        <end position="342"/>
    </location>
</feature>
<evidence type="ECO:0000256" key="1">
    <source>
        <dbReference type="SAM" id="MobiDB-lite"/>
    </source>
</evidence>
<protein>
    <submittedName>
        <fullName evidence="3">Uncharacterized protein</fullName>
    </submittedName>
</protein>
<organism evidence="3">
    <name type="scientific">Ditylum brightwellii</name>
    <dbReference type="NCBI Taxonomy" id="49249"/>
    <lineage>
        <taxon>Eukaryota</taxon>
        <taxon>Sar</taxon>
        <taxon>Stramenopiles</taxon>
        <taxon>Ochrophyta</taxon>
        <taxon>Bacillariophyta</taxon>
        <taxon>Mediophyceae</taxon>
        <taxon>Lithodesmiophycidae</taxon>
        <taxon>Lithodesmiales</taxon>
        <taxon>Lithodesmiaceae</taxon>
        <taxon>Ditylum</taxon>
    </lineage>
</organism>
<proteinExistence type="predicted"/>
<evidence type="ECO:0000313" key="3">
    <source>
        <dbReference type="EMBL" id="CAE4612806.1"/>
    </source>
</evidence>
<feature type="transmembrane region" description="Helical" evidence="2">
    <location>
        <begin position="381"/>
        <end position="402"/>
    </location>
</feature>
<dbReference type="AlphaFoldDB" id="A0A7S4RFC7"/>
<keyword evidence="2" id="KW-1133">Transmembrane helix</keyword>
<keyword evidence="2" id="KW-0812">Transmembrane</keyword>
<sequence>MCLAPSSSSSSSASSILNYLYKNVPTLVLLLLLFSPLKSSCFSLNNNNPYQKRPLLAAATTSAPSSLSTPAAFVRDIILEQNNNHDAKQKQQDFTTVPPEALLLHNRSTTKRENGNNEKGDGTHLAYSSDLIPRHFVTAESYLSTTKQQHMDCLALFGDNDDDTDTNYSTKLTRCQVIDETNVNMQWVAQWIPSTSTWLYSLANFMSWNVERKMLPYDIMTTFSWKNVGLTFQKAFQTGTINLPIMLVEGNTILTCDWYLEDETNDIPTDKVDATTTATAGKIKKGYCKSVKENIYLVNEADNNRLCNRRVAQELAAWLDVSRRPFPTSPPPPSSSLSNKDIADDNNKEWWSSLVQQRIISGVSGAGPLDIDPNEDDREGIAALISFGFICVVGFALSYDFLMEQSHPYGDGVAGLCEEVDLGFGYYSDCL</sequence>
<dbReference type="EMBL" id="HBNS01022524">
    <property type="protein sequence ID" value="CAE4612806.1"/>
    <property type="molecule type" value="Transcribed_RNA"/>
</dbReference>
<name>A0A7S4RFC7_9STRA</name>
<keyword evidence="2" id="KW-0472">Membrane</keyword>
<accession>A0A7S4RFC7</accession>